<dbReference type="GeneTree" id="ENSGT00940000156103"/>
<evidence type="ECO:0000259" key="12">
    <source>
        <dbReference type="Pfam" id="PF08385"/>
    </source>
</evidence>
<evidence type="ECO:0000256" key="6">
    <source>
        <dbReference type="ARBA" id="ARBA00022741"/>
    </source>
</evidence>
<evidence type="ECO:0000259" key="13">
    <source>
        <dbReference type="Pfam" id="PF08393"/>
    </source>
</evidence>
<dbReference type="GO" id="GO:0007018">
    <property type="term" value="P:microtubule-based movement"/>
    <property type="evidence" value="ECO:0007669"/>
    <property type="project" value="InterPro"/>
</dbReference>
<dbReference type="FunFam" id="1.10.287.2620:FF:000001">
    <property type="entry name" value="Cytoplasmic dynein heavy chain 1"/>
    <property type="match status" value="1"/>
</dbReference>
<dbReference type="Gene3D" id="1.10.287.2620">
    <property type="match status" value="1"/>
</dbReference>
<dbReference type="InterPro" id="IPR013602">
    <property type="entry name" value="Dynein_heavy_linker"/>
</dbReference>
<dbReference type="GO" id="GO:0051959">
    <property type="term" value="F:dynein light intermediate chain binding"/>
    <property type="evidence" value="ECO:0007669"/>
    <property type="project" value="InterPro"/>
</dbReference>
<reference evidence="14" key="1">
    <citation type="submission" date="2025-08" db="UniProtKB">
        <authorList>
            <consortium name="Ensembl"/>
        </authorList>
    </citation>
    <scope>IDENTIFICATION</scope>
</reference>
<dbReference type="GO" id="GO:0045505">
    <property type="term" value="F:dynein intermediate chain binding"/>
    <property type="evidence" value="ECO:0007669"/>
    <property type="project" value="InterPro"/>
</dbReference>
<dbReference type="FunFam" id="3.20.180.20:FF:000002">
    <property type="entry name" value="Cytoplasmic dynein heavy chain 1"/>
    <property type="match status" value="1"/>
</dbReference>
<dbReference type="Gene3D" id="1.20.140.100">
    <property type="entry name" value="Dynein heavy chain, N-terminal domain 2"/>
    <property type="match status" value="1"/>
</dbReference>
<evidence type="ECO:0000256" key="5">
    <source>
        <dbReference type="ARBA" id="ARBA00022737"/>
    </source>
</evidence>
<keyword evidence="15" id="KW-1185">Reference proteome</keyword>
<dbReference type="PaxDb" id="30732-ENSOMEP00000030661"/>
<evidence type="ECO:0000256" key="3">
    <source>
        <dbReference type="ARBA" id="ARBA00022490"/>
    </source>
</evidence>
<accession>A0A3B3DL67</accession>
<keyword evidence="7" id="KW-0067">ATP-binding</keyword>
<name>A0A3B3DL67_ORYME</name>
<dbReference type="GO" id="GO:0005858">
    <property type="term" value="C:axonemal dynein complex"/>
    <property type="evidence" value="ECO:0007669"/>
    <property type="project" value="TreeGrafter"/>
</dbReference>
<evidence type="ECO:0000313" key="15">
    <source>
        <dbReference type="Proteomes" id="UP000261560"/>
    </source>
</evidence>
<dbReference type="GO" id="GO:0005874">
    <property type="term" value="C:microtubule"/>
    <property type="evidence" value="ECO:0007669"/>
    <property type="project" value="UniProtKB-KW"/>
</dbReference>
<dbReference type="GO" id="GO:0005524">
    <property type="term" value="F:ATP binding"/>
    <property type="evidence" value="ECO:0007669"/>
    <property type="project" value="UniProtKB-KW"/>
</dbReference>
<evidence type="ECO:0000256" key="2">
    <source>
        <dbReference type="ARBA" id="ARBA00008887"/>
    </source>
</evidence>
<keyword evidence="8" id="KW-0243">Dynein</keyword>
<protein>
    <submittedName>
        <fullName evidence="14">Dynein, cytoplasmic 1, heavy chain 1</fullName>
    </submittedName>
</protein>
<feature type="domain" description="Dynein heavy chain linker" evidence="13">
    <location>
        <begin position="1320"/>
        <end position="1708"/>
    </location>
</feature>
<dbReference type="Ensembl" id="ENSOMET00000021300.1">
    <property type="protein sequence ID" value="ENSOMEP00000030661.1"/>
    <property type="gene ID" value="ENSOMEG00000015082.1"/>
</dbReference>
<keyword evidence="6" id="KW-0547">Nucleotide-binding</keyword>
<dbReference type="Proteomes" id="UP000261560">
    <property type="component" value="Unplaced"/>
</dbReference>
<evidence type="ECO:0000256" key="10">
    <source>
        <dbReference type="ARBA" id="ARBA00023175"/>
    </source>
</evidence>
<dbReference type="PANTHER" id="PTHR46532">
    <property type="entry name" value="MALE FERTILITY FACTOR KL5"/>
    <property type="match status" value="1"/>
</dbReference>
<dbReference type="OMA" id="NQYDTAR"/>
<dbReference type="InterPro" id="IPR042222">
    <property type="entry name" value="Dynein_2_N"/>
</dbReference>
<evidence type="ECO:0000313" key="14">
    <source>
        <dbReference type="Ensembl" id="ENSOMEP00000030661.1"/>
    </source>
</evidence>
<evidence type="ECO:0000256" key="1">
    <source>
        <dbReference type="ARBA" id="ARBA00004245"/>
    </source>
</evidence>
<dbReference type="PANTHER" id="PTHR46532:SF13">
    <property type="entry name" value="CYTOPLASMIC DYNEIN 1 HEAVY CHAIN 1"/>
    <property type="match status" value="1"/>
</dbReference>
<dbReference type="FunFam" id="1.20.140.100:FF:000002">
    <property type="entry name" value="Cytoplasmic dynein heavy chain 1"/>
    <property type="match status" value="1"/>
</dbReference>
<evidence type="ECO:0000256" key="4">
    <source>
        <dbReference type="ARBA" id="ARBA00022701"/>
    </source>
</evidence>
<organism evidence="14 15">
    <name type="scientific">Oryzias melastigma</name>
    <name type="common">Marine medaka</name>
    <dbReference type="NCBI Taxonomy" id="30732"/>
    <lineage>
        <taxon>Eukaryota</taxon>
        <taxon>Metazoa</taxon>
        <taxon>Chordata</taxon>
        <taxon>Craniata</taxon>
        <taxon>Vertebrata</taxon>
        <taxon>Euteleostomi</taxon>
        <taxon>Actinopterygii</taxon>
        <taxon>Neopterygii</taxon>
        <taxon>Teleostei</taxon>
        <taxon>Neoteleostei</taxon>
        <taxon>Acanthomorphata</taxon>
        <taxon>Ovalentaria</taxon>
        <taxon>Atherinomorphae</taxon>
        <taxon>Beloniformes</taxon>
        <taxon>Adrianichthyidae</taxon>
        <taxon>Oryziinae</taxon>
        <taxon>Oryzias</taxon>
    </lineage>
</organism>
<evidence type="ECO:0000256" key="9">
    <source>
        <dbReference type="ARBA" id="ARBA00023054"/>
    </source>
</evidence>
<dbReference type="Gene3D" id="3.20.180.20">
    <property type="entry name" value="Dynein heavy chain, N-terminal domain 2"/>
    <property type="match status" value="1"/>
</dbReference>
<keyword evidence="11" id="KW-0206">Cytoskeleton</keyword>
<dbReference type="Pfam" id="PF08385">
    <property type="entry name" value="DHC_N1"/>
    <property type="match status" value="1"/>
</dbReference>
<dbReference type="Pfam" id="PF08393">
    <property type="entry name" value="DHC_N2"/>
    <property type="match status" value="1"/>
</dbReference>
<dbReference type="InterPro" id="IPR013594">
    <property type="entry name" value="Dynein_heavy_tail"/>
</dbReference>
<keyword evidence="4" id="KW-0493">Microtubule</keyword>
<dbReference type="InterPro" id="IPR026983">
    <property type="entry name" value="DHC"/>
</dbReference>
<comment type="subcellular location">
    <subcellularLocation>
        <location evidence="1">Cytoplasm</location>
        <location evidence="1">Cytoskeleton</location>
    </subcellularLocation>
</comment>
<reference evidence="14" key="2">
    <citation type="submission" date="2025-09" db="UniProtKB">
        <authorList>
            <consortium name="Ensembl"/>
        </authorList>
    </citation>
    <scope>IDENTIFICATION</scope>
</reference>
<feature type="domain" description="Dynein heavy chain tail" evidence="12">
    <location>
        <begin position="240"/>
        <end position="830"/>
    </location>
</feature>
<sequence length="1827" mass="211014">MSDGGGTEENSGTMEVSAVQTVADTSVLQKHIRKLVPLLLEDGGEAPASLETALEEKSAVEQMKKFLGDSQVHTILVERSALKEDVGDEGEEEKECISYNISIDIRYGIKSNSLALIKRTGVIDADKPISTQVRVLTLSEDSPYETLHSFISNAVSPFFKSYIRESGKADRDGDKMAPSVEKKIAELEMGLLHLQQNIEIPEISLPIHPIITNIAKQCYERGEKPKVTDFGDKVEDPTFLNQLQSGVNRWIREIQKVTKLDRDPASGTALQEISFWLNLERALNRIQEKRESPEVLLTLDILKHGKRFHATVSFDTDTGLKQAVETVNDYNPLMKDFPLNDLLSASELDKIRQALMAIFTHMKKIRNTKYPIQRALRLVEAISRDLSSQLLKVLGTRKLMHVAYEEFEKVMVACFEVFQTWEDEYEKLQVLLRDIVKRKREENLKMVWRLSPAHRKLQSRLDHMRRFRRQHEQLRAVIVRVLRPQLSAVQQHAPGETVEPEDMKVAGVLFDAADANAIEEVNLAYENVKEVDGLDVSKEGMEAWEAAMKRYDERIDRVETRITARLRDQLGTAKNANEMFRIFSRFNALFVRPHIRGAIREYQTQLIQRVKDDIESLHDKFKVQYPQSQACKMSHVRDLPPVSGSIIWAKQIDRQLTAYMKRVEDVLGKGWENHVEGLKLKQDGDSFRAKLNTQEIFDDWARKVQQRNLGVSGRIFTIETSRARGRTGNMLKLKVNFLPEIITLSKEVRNLKWLSFRVPLAIVNKAHQANQLYPFAISLIESVRTYERTCEKVEERSSISLLVAGLKKEVQALVTEGITLVWESYKLDPYVQRLAETVFNFQEKVDDLLLIEEKIDLEVRSLETCMFDHRTFSDILNRVQKAVDDLNLHSYSNLPIWVNKLDIEIERILGVRLQAGLKAWTQVLRGQVEDKADVDMDTEAPQVGHKPGGEPKIKNVVHELRITNQVIYLNPPIEDCRYKLYQEMFAWKTIILSLPRIQSQRYQVGVHYELSEEEKFYRNALTRMPDGPAALEEAYNAVEDIVNEVEQYVKVWLQYQCLWDMQAENIYNRLGEDLTKWQALLVQIRKARGTFDNAETRKEFGPVIIDYGKVQSKVNLKYDSWHKEVLSKFGQMLGQNMQDFHSQISKSRQDLEQHSVDTASTSDAVNFITYVQTLKRKIKQFEKNVELFRNGQRLLEKQRFQFPPSWLYIDNIEGEWGAFSDIMKRKDTAIQQQVANLQMKIVQEDKAVENRTTDLLNDWEKTKPVAGNLRPEEALQSLTIYEGNFGRLKVEREKCARAKEALELTDTGLLSGSEERVQVALEELHDLKEVWTELAKVWEQIDQMKEQPWVSVQPRKLRQSLDALLNQLKNFQARLRQYASYEFVQRLLKGYLKVNMLVIELKSEALKDRHWKQLMKRLHVNWVLSELTLGQIWDVDLQKNEMVVKDVLLVAQGEMALEEFLKQLDLVNYQNKCRLIRGWDDLFNKVKEHINSVSAMKLSPYYKVFEEDALSWEDKLNRIMALFDVWIDVQRRWVYLEGIFTGSADIKHLLPVETQRFQSISTEFLALMKKVTKSPLVMDVLNIQGVQRSLERLADLLGKIQKALGEYLERERSSFPRFYFVGDEDLLEIIGNSKNVAKLQKHFKKMFAGVSSILLNEDNTEVLGISSREGEEVLYKTPVSITEHPKINEWLTLVEKEMRVTLAKLLAESVNEVTSFNKGTAVDLSQYIEWIDRYQAQLVVLSTQIAWSENIESALTTISGGGDMTLMQGVLSNVQATLNVLADTVLMEQPPLRRRKLEHLVRGLLFHFILFLIQANRFSKVDPAFRS</sequence>
<keyword evidence="10" id="KW-0505">Motor protein</keyword>
<proteinExistence type="inferred from homology"/>
<keyword evidence="9" id="KW-0175">Coiled coil</keyword>
<evidence type="ECO:0000256" key="11">
    <source>
        <dbReference type="ARBA" id="ARBA00023212"/>
    </source>
</evidence>
<dbReference type="InterPro" id="IPR042228">
    <property type="entry name" value="Dynein_linker_3"/>
</dbReference>
<comment type="similarity">
    <text evidence="2">Belongs to the dynein heavy chain family.</text>
</comment>
<keyword evidence="5" id="KW-0677">Repeat</keyword>
<evidence type="ECO:0000256" key="7">
    <source>
        <dbReference type="ARBA" id="ARBA00022840"/>
    </source>
</evidence>
<evidence type="ECO:0000256" key="8">
    <source>
        <dbReference type="ARBA" id="ARBA00023017"/>
    </source>
</evidence>
<dbReference type="STRING" id="30732.ENSOMEP00000030661"/>
<dbReference type="Gene3D" id="1.20.58.1120">
    <property type="match status" value="1"/>
</dbReference>
<keyword evidence="3" id="KW-0963">Cytoplasm</keyword>